<evidence type="ECO:0000256" key="10">
    <source>
        <dbReference type="ARBA" id="ARBA00023098"/>
    </source>
</evidence>
<evidence type="ECO:0000256" key="3">
    <source>
        <dbReference type="ARBA" id="ARBA00005254"/>
    </source>
</evidence>
<evidence type="ECO:0000256" key="4">
    <source>
        <dbReference type="ARBA" id="ARBA00008750"/>
    </source>
</evidence>
<dbReference type="FunFam" id="3.90.226.10:FF:000009">
    <property type="entry name" value="Carnitinyl-CoA dehydratase"/>
    <property type="match status" value="1"/>
</dbReference>
<evidence type="ECO:0000259" key="18">
    <source>
        <dbReference type="Pfam" id="PF02737"/>
    </source>
</evidence>
<comment type="similarity">
    <text evidence="3 16">Belongs to the enoyl-CoA hydratase/isomerase family.</text>
</comment>
<evidence type="ECO:0000313" key="19">
    <source>
        <dbReference type="EMBL" id="ACD73723.1"/>
    </source>
</evidence>
<protein>
    <submittedName>
        <fullName evidence="19">3-hydroxybutyryl-CoA dehydrogenase</fullName>
    </submittedName>
</protein>
<dbReference type="SUPFAM" id="SSF51735">
    <property type="entry name" value="NAD(P)-binding Rossmann-fold domains"/>
    <property type="match status" value="1"/>
</dbReference>
<dbReference type="PANTHER" id="PTHR23309">
    <property type="entry name" value="3-HYDROXYACYL-COA DEHYROGENASE"/>
    <property type="match status" value="1"/>
</dbReference>
<dbReference type="PROSITE" id="PS00166">
    <property type="entry name" value="ENOYL_COA_HYDRATASE"/>
    <property type="match status" value="1"/>
</dbReference>
<keyword evidence="7" id="KW-0442">Lipid degradation</keyword>
<evidence type="ECO:0000256" key="8">
    <source>
        <dbReference type="ARBA" id="ARBA00023002"/>
    </source>
</evidence>
<dbReference type="SUPFAM" id="SSF52096">
    <property type="entry name" value="ClpP/crotonase"/>
    <property type="match status" value="1"/>
</dbReference>
<evidence type="ECO:0000256" key="6">
    <source>
        <dbReference type="ARBA" id="ARBA00022832"/>
    </source>
</evidence>
<sequence>MAASEDRFVSVERHADGVATVRINRPEARNALNLTTRQQLAEHFRALSGDESVRAIVLTGGETCFVAGADVREFASAGPIEMYLRHTEYLWDAIASCAKPVIAAVNGYALGGGCELAMHCDIIVAGEGAVFGQPEVKLGLMPGAGGTQRLIRAVGKFQAMRIALTGCMVPAAEALSIGMISEMTANERTLPRAHELAVEIARLPALAVAQIKEVMLVGADLPLDGALALERKAFQLLFDSKDQKRAQPLSSKNANLPITDARTMERSINHIAIVGAGVMGTGIAQIAAQAGLVTQIFDAREGAAAASRDRLASTLAKLAEKGKISAEDAQTAVSRIEICSSIQELADCDLVVEAIVEKLDAKQALFLELEAVVSGNCILATNTSSLSVTSIARVCRHPERVAGFHFFNPVPLMKVVEVIDGLTTDPAVGDALLVLAKRMGHHGIRAKDMPGFIINHAGRAYGTEALKILGECVAPRGDIDRILRESAGFRMGPLELFDLTGLDVSHPVMESIYNQFYQEPRYSPSALTRQMLEGGYVGRKVGQGFYRYEDGKMVAPPVPQPVPAVDIMPSVWISADCDEDKEQLYALLRSLGATVETGALPSAEALCLLAPYGYDATTACELAGSDPARTVCIDMLPGLDRHRTLMMTPATSPAFRDAAHALLARDGVNVTVIRDSVGFVAQRTLAAIVNLACDIAQQGIATADDIDQAVRLGLGYPQGPLAWGGFSDPENIVAYAGINRRPPLQAKPMVAPQGRAGPFPALRGAGYRLEHFRAKSAKRLRGEISPLD</sequence>
<evidence type="ECO:0000256" key="11">
    <source>
        <dbReference type="ARBA" id="ARBA00023140"/>
    </source>
</evidence>
<dbReference type="GO" id="GO:0006635">
    <property type="term" value="P:fatty acid beta-oxidation"/>
    <property type="evidence" value="ECO:0007669"/>
    <property type="project" value="UniProtKB-UniPathway"/>
</dbReference>
<dbReference type="GO" id="GO:0004300">
    <property type="term" value="F:enoyl-CoA hydratase activity"/>
    <property type="evidence" value="ECO:0007669"/>
    <property type="project" value="UniProtKB-ARBA"/>
</dbReference>
<dbReference type="InterPro" id="IPR006108">
    <property type="entry name" value="3HC_DH_C"/>
</dbReference>
<feature type="domain" description="3-hydroxyacyl-CoA dehydrogenase C-terminal" evidence="17">
    <location>
        <begin position="678"/>
        <end position="723"/>
    </location>
</feature>
<comment type="subunit">
    <text evidence="5">Monomer.</text>
</comment>
<dbReference type="AlphaFoldDB" id="A0A0F6ATS8"/>
<dbReference type="CDD" id="cd06558">
    <property type="entry name" value="crotonase-like"/>
    <property type="match status" value="1"/>
</dbReference>
<dbReference type="NCBIfam" id="NF006124">
    <property type="entry name" value="PRK08268.1"/>
    <property type="match status" value="1"/>
</dbReference>
<dbReference type="GO" id="GO:0070403">
    <property type="term" value="F:NAD+ binding"/>
    <property type="evidence" value="ECO:0007669"/>
    <property type="project" value="InterPro"/>
</dbReference>
<organism evidence="19 20">
    <name type="scientific">Brucella abortus (strain S19)</name>
    <dbReference type="NCBI Taxonomy" id="430066"/>
    <lineage>
        <taxon>Bacteria</taxon>
        <taxon>Pseudomonadati</taxon>
        <taxon>Pseudomonadota</taxon>
        <taxon>Alphaproteobacteria</taxon>
        <taxon>Hyphomicrobiales</taxon>
        <taxon>Brucellaceae</taxon>
        <taxon>Brucella/Ochrobactrum group</taxon>
        <taxon>Brucella</taxon>
    </lineage>
</organism>
<dbReference type="Proteomes" id="UP000002565">
    <property type="component" value="Chromosome 2"/>
</dbReference>
<evidence type="ECO:0000256" key="2">
    <source>
        <dbReference type="ARBA" id="ARBA00005005"/>
    </source>
</evidence>
<dbReference type="SUPFAM" id="SSF48179">
    <property type="entry name" value="6-phosphogluconate dehydrogenase C-terminal domain-like"/>
    <property type="match status" value="2"/>
</dbReference>
<reference evidence="19 20" key="1">
    <citation type="journal article" date="2008" name="PLoS ONE">
        <title>Genome sequence of Brucella abortus vaccine strain S19 compared to virulent strains yields candidate virulence genes.</title>
        <authorList>
            <person name="Crasta O.R."/>
            <person name="Folkerts O."/>
            <person name="Fei Z."/>
            <person name="Mane S.P."/>
            <person name="Evans C."/>
            <person name="Martino-Catt S."/>
            <person name="Bricker B."/>
            <person name="Yu G."/>
            <person name="Du L."/>
            <person name="Sobral B.W."/>
        </authorList>
    </citation>
    <scope>NUCLEOTIDE SEQUENCE [LARGE SCALE GENOMIC DNA]</scope>
    <source>
        <strain evidence="19 20">S19</strain>
    </source>
</reference>
<dbReference type="Gene3D" id="1.10.1040.50">
    <property type="match status" value="1"/>
</dbReference>
<dbReference type="InterPro" id="IPR006176">
    <property type="entry name" value="3-OHacyl-CoA_DH_NAD-bd"/>
</dbReference>
<evidence type="ECO:0000256" key="15">
    <source>
        <dbReference type="ARBA" id="ARBA00049556"/>
    </source>
</evidence>
<dbReference type="Gene3D" id="3.40.50.720">
    <property type="entry name" value="NAD(P)-binding Rossmann-like Domain"/>
    <property type="match status" value="1"/>
</dbReference>
<comment type="similarity">
    <text evidence="4">In the N-terminal section; belongs to the enoyl-CoA hydratase/isomerase family.</text>
</comment>
<dbReference type="EMBL" id="CP000888">
    <property type="protein sequence ID" value="ACD73723.1"/>
    <property type="molecule type" value="Genomic_DNA"/>
</dbReference>
<keyword evidence="12" id="KW-0413">Isomerase</keyword>
<dbReference type="UniPathway" id="UPA00659"/>
<evidence type="ECO:0000313" key="20">
    <source>
        <dbReference type="Proteomes" id="UP000002565"/>
    </source>
</evidence>
<evidence type="ECO:0000259" key="17">
    <source>
        <dbReference type="Pfam" id="PF00725"/>
    </source>
</evidence>
<dbReference type="InterPro" id="IPR018376">
    <property type="entry name" value="Enoyl-CoA_hyd/isom_CS"/>
</dbReference>
<dbReference type="NCBIfam" id="NF006007">
    <property type="entry name" value="PRK08138.1"/>
    <property type="match status" value="1"/>
</dbReference>
<keyword evidence="10" id="KW-0443">Lipid metabolism</keyword>
<proteinExistence type="inferred from homology"/>
<dbReference type="Gene3D" id="1.10.12.10">
    <property type="entry name" value="Lyase 2-enoyl-coa Hydratase, Chain A, domain 2"/>
    <property type="match status" value="1"/>
</dbReference>
<dbReference type="GO" id="GO:0003857">
    <property type="term" value="F:(3S)-3-hydroxyacyl-CoA dehydrogenase (NAD+) activity"/>
    <property type="evidence" value="ECO:0007669"/>
    <property type="project" value="UniProtKB-EC"/>
</dbReference>
<evidence type="ECO:0000256" key="13">
    <source>
        <dbReference type="ARBA" id="ARBA00023239"/>
    </source>
</evidence>
<comment type="pathway">
    <text evidence="2">Lipid metabolism; fatty acid beta-oxidation.</text>
</comment>
<keyword evidence="9" id="KW-0520">NAD</keyword>
<dbReference type="HOGENOM" id="CLU_009834_19_0_5"/>
<dbReference type="Pfam" id="PF00378">
    <property type="entry name" value="ECH_1"/>
    <property type="match status" value="1"/>
</dbReference>
<keyword evidence="14" id="KW-0511">Multifunctional enzyme</keyword>
<dbReference type="InterPro" id="IPR036291">
    <property type="entry name" value="NAD(P)-bd_dom_sf"/>
</dbReference>
<dbReference type="PANTHER" id="PTHR23309:SF49">
    <property type="entry name" value="PEROXISOMAL BIFUNCTIONAL ENZYME"/>
    <property type="match status" value="1"/>
</dbReference>
<dbReference type="Gene3D" id="3.90.226.10">
    <property type="entry name" value="2-enoyl-CoA Hydratase, Chain A, domain 1"/>
    <property type="match status" value="1"/>
</dbReference>
<dbReference type="InterPro" id="IPR029045">
    <property type="entry name" value="ClpP/crotonase-like_dom_sf"/>
</dbReference>
<accession>A0A0F6ATS8</accession>
<dbReference type="FunFam" id="3.40.50.720:FF:000009">
    <property type="entry name" value="Fatty oxidation complex, alpha subunit"/>
    <property type="match status" value="1"/>
</dbReference>
<comment type="subcellular location">
    <subcellularLocation>
        <location evidence="1">Peroxisome</location>
    </subcellularLocation>
</comment>
<comment type="catalytic activity">
    <reaction evidence="15">
        <text>a (3S)-3-hydroxyacyl-CoA + NAD(+) = a 3-oxoacyl-CoA + NADH + H(+)</text>
        <dbReference type="Rhea" id="RHEA:22432"/>
        <dbReference type="ChEBI" id="CHEBI:15378"/>
        <dbReference type="ChEBI" id="CHEBI:57318"/>
        <dbReference type="ChEBI" id="CHEBI:57540"/>
        <dbReference type="ChEBI" id="CHEBI:57945"/>
        <dbReference type="ChEBI" id="CHEBI:90726"/>
        <dbReference type="EC" id="1.1.1.35"/>
    </reaction>
</comment>
<dbReference type="Pfam" id="PF02737">
    <property type="entry name" value="3HCDH_N"/>
    <property type="match status" value="1"/>
</dbReference>
<evidence type="ECO:0000256" key="5">
    <source>
        <dbReference type="ARBA" id="ARBA00011245"/>
    </source>
</evidence>
<feature type="domain" description="3-hydroxyacyl-CoA dehydrogenase C-terminal" evidence="17">
    <location>
        <begin position="451"/>
        <end position="548"/>
    </location>
</feature>
<evidence type="ECO:0000256" key="14">
    <source>
        <dbReference type="ARBA" id="ARBA00023268"/>
    </source>
</evidence>
<evidence type="ECO:0000256" key="7">
    <source>
        <dbReference type="ARBA" id="ARBA00022963"/>
    </source>
</evidence>
<keyword evidence="6" id="KW-0276">Fatty acid metabolism</keyword>
<feature type="domain" description="3-hydroxyacyl-CoA dehydrogenase NAD binding" evidence="18">
    <location>
        <begin position="270"/>
        <end position="448"/>
    </location>
</feature>
<keyword evidence="8" id="KW-0560">Oxidoreductase</keyword>
<dbReference type="InterPro" id="IPR001753">
    <property type="entry name" value="Enoyl-CoA_hydra/iso"/>
</dbReference>
<dbReference type="KEGG" id="bmc:BAbS19_II02060"/>
<dbReference type="InterPro" id="IPR014748">
    <property type="entry name" value="Enoyl-CoA_hydra_C"/>
</dbReference>
<evidence type="ECO:0000256" key="16">
    <source>
        <dbReference type="RuleBase" id="RU003707"/>
    </source>
</evidence>
<dbReference type="Pfam" id="PF00725">
    <property type="entry name" value="3HCDH"/>
    <property type="match status" value="2"/>
</dbReference>
<keyword evidence="11" id="KW-0576">Peroxisome</keyword>
<evidence type="ECO:0000256" key="12">
    <source>
        <dbReference type="ARBA" id="ARBA00023235"/>
    </source>
</evidence>
<keyword evidence="13" id="KW-0456">Lyase</keyword>
<gene>
    <name evidence="19" type="ordered locus">BAbS19_II02060</name>
</gene>
<dbReference type="GO" id="GO:0016853">
    <property type="term" value="F:isomerase activity"/>
    <property type="evidence" value="ECO:0007669"/>
    <property type="project" value="UniProtKB-KW"/>
</dbReference>
<dbReference type="InterPro" id="IPR008927">
    <property type="entry name" value="6-PGluconate_DH-like_C_sf"/>
</dbReference>
<name>A0A0F6ATS8_BRUA1</name>
<evidence type="ECO:0000256" key="9">
    <source>
        <dbReference type="ARBA" id="ARBA00023027"/>
    </source>
</evidence>
<evidence type="ECO:0000256" key="1">
    <source>
        <dbReference type="ARBA" id="ARBA00004275"/>
    </source>
</evidence>